<comment type="caution">
    <text evidence="1">The sequence shown here is derived from an EMBL/GenBank/DDBJ whole genome shotgun (WGS) entry which is preliminary data.</text>
</comment>
<name>A0ABU6WU49_9FABA</name>
<gene>
    <name evidence="1" type="ORF">PIB30_095741</name>
</gene>
<proteinExistence type="predicted"/>
<evidence type="ECO:0000313" key="2">
    <source>
        <dbReference type="Proteomes" id="UP001341840"/>
    </source>
</evidence>
<feature type="non-terminal residue" evidence="1">
    <location>
        <position position="1"/>
    </location>
</feature>
<dbReference type="EMBL" id="JASCZI010183453">
    <property type="protein sequence ID" value="MED6189412.1"/>
    <property type="molecule type" value="Genomic_DNA"/>
</dbReference>
<sequence>TKFGVEVAKKGERNEKITNKSLEAKSRAHAYASNEPMRTHCHDFGVMSKLEPDHMRTHQKGLCVRTDGQICAYK</sequence>
<protein>
    <submittedName>
        <fullName evidence="1">Uncharacterized protein</fullName>
    </submittedName>
</protein>
<keyword evidence="2" id="KW-1185">Reference proteome</keyword>
<reference evidence="1 2" key="1">
    <citation type="journal article" date="2023" name="Plants (Basel)">
        <title>Bridging the Gap: Combining Genomics and Transcriptomics Approaches to Understand Stylosanthes scabra, an Orphan Legume from the Brazilian Caatinga.</title>
        <authorList>
            <person name="Ferreira-Neto J.R.C."/>
            <person name="da Silva M.D."/>
            <person name="Binneck E."/>
            <person name="de Melo N.F."/>
            <person name="da Silva R.H."/>
            <person name="de Melo A.L.T.M."/>
            <person name="Pandolfi V."/>
            <person name="Bustamante F.O."/>
            <person name="Brasileiro-Vidal A.C."/>
            <person name="Benko-Iseppon A.M."/>
        </authorList>
    </citation>
    <scope>NUCLEOTIDE SEQUENCE [LARGE SCALE GENOMIC DNA]</scope>
    <source>
        <tissue evidence="1">Leaves</tissue>
    </source>
</reference>
<dbReference type="Proteomes" id="UP001341840">
    <property type="component" value="Unassembled WGS sequence"/>
</dbReference>
<organism evidence="1 2">
    <name type="scientific">Stylosanthes scabra</name>
    <dbReference type="NCBI Taxonomy" id="79078"/>
    <lineage>
        <taxon>Eukaryota</taxon>
        <taxon>Viridiplantae</taxon>
        <taxon>Streptophyta</taxon>
        <taxon>Embryophyta</taxon>
        <taxon>Tracheophyta</taxon>
        <taxon>Spermatophyta</taxon>
        <taxon>Magnoliopsida</taxon>
        <taxon>eudicotyledons</taxon>
        <taxon>Gunneridae</taxon>
        <taxon>Pentapetalae</taxon>
        <taxon>rosids</taxon>
        <taxon>fabids</taxon>
        <taxon>Fabales</taxon>
        <taxon>Fabaceae</taxon>
        <taxon>Papilionoideae</taxon>
        <taxon>50 kb inversion clade</taxon>
        <taxon>dalbergioids sensu lato</taxon>
        <taxon>Dalbergieae</taxon>
        <taxon>Pterocarpus clade</taxon>
        <taxon>Stylosanthes</taxon>
    </lineage>
</organism>
<accession>A0ABU6WU49</accession>
<evidence type="ECO:0000313" key="1">
    <source>
        <dbReference type="EMBL" id="MED6189412.1"/>
    </source>
</evidence>